<dbReference type="EMBL" id="JAEHOE010000216">
    <property type="protein sequence ID" value="KAG2482530.1"/>
    <property type="molecule type" value="Genomic_DNA"/>
</dbReference>
<feature type="compositionally biased region" description="Low complexity" evidence="1">
    <location>
        <begin position="259"/>
        <end position="323"/>
    </location>
</feature>
<feature type="compositionally biased region" description="Gly residues" evidence="1">
    <location>
        <begin position="919"/>
        <end position="939"/>
    </location>
</feature>
<feature type="region of interest" description="Disordered" evidence="1">
    <location>
        <begin position="61"/>
        <end position="402"/>
    </location>
</feature>
<accession>A0A836BN08</accession>
<feature type="compositionally biased region" description="Low complexity" evidence="1">
    <location>
        <begin position="214"/>
        <end position="224"/>
    </location>
</feature>
<feature type="compositionally biased region" description="Gly residues" evidence="1">
    <location>
        <begin position="225"/>
        <end position="236"/>
    </location>
</feature>
<dbReference type="OrthoDB" id="5376140at2759"/>
<evidence type="ECO:0000256" key="1">
    <source>
        <dbReference type="SAM" id="MobiDB-lite"/>
    </source>
</evidence>
<feature type="compositionally biased region" description="Low complexity" evidence="1">
    <location>
        <begin position="709"/>
        <end position="718"/>
    </location>
</feature>
<feature type="compositionally biased region" description="Low complexity" evidence="1">
    <location>
        <begin position="987"/>
        <end position="1004"/>
    </location>
</feature>
<name>A0A836BN08_9CHLO</name>
<feature type="compositionally biased region" description="Low complexity" evidence="1">
    <location>
        <begin position="333"/>
        <end position="360"/>
    </location>
</feature>
<feature type="region of interest" description="Disordered" evidence="1">
    <location>
        <begin position="1081"/>
        <end position="1162"/>
    </location>
</feature>
<feature type="region of interest" description="Disordered" evidence="1">
    <location>
        <begin position="1275"/>
        <end position="1303"/>
    </location>
</feature>
<reference evidence="2" key="1">
    <citation type="journal article" date="2020" name="bioRxiv">
        <title>Comparative genomics of Chlamydomonas.</title>
        <authorList>
            <person name="Craig R.J."/>
            <person name="Hasan A.R."/>
            <person name="Ness R.W."/>
            <person name="Keightley P.D."/>
        </authorList>
    </citation>
    <scope>NUCLEOTIDE SEQUENCE</scope>
    <source>
        <strain evidence="2">CCAP 11/70</strain>
    </source>
</reference>
<feature type="compositionally biased region" description="Gly residues" evidence="1">
    <location>
        <begin position="1093"/>
        <end position="1124"/>
    </location>
</feature>
<feature type="region of interest" description="Disordered" evidence="1">
    <location>
        <begin position="652"/>
        <end position="678"/>
    </location>
</feature>
<feature type="compositionally biased region" description="Low complexity" evidence="1">
    <location>
        <begin position="91"/>
        <end position="115"/>
    </location>
</feature>
<proteinExistence type="predicted"/>
<comment type="caution">
    <text evidence="2">The sequence shown here is derived from an EMBL/GenBank/DDBJ whole genome shotgun (WGS) entry which is preliminary data.</text>
</comment>
<sequence>MEEDAHSSATNRRNPATQQGTARPLLAVDLQPPAAARPGGGHAEDIAAQALLGLSAGSSTTVCEGARVEEEAHSSPANLAPGQSTARPPRVADLQPPAAPAAASDQGGDSAGVGARTTPARQGFSPSGPQGPRAAPAEAAEASADAAGTGAAAGIARGAAAQCDQLVREGTPGQVPGAGALGGPQPHASVSAAAPDTVSAASPAPWGPGPSPPASAAVGAAAAARGGGSHTTGGADGTERAGQDQPLPPPGMGAPTETVAEASLAEAALAPAAAEAAPAVAAPAAAEAAVAARAKATAAVAPEQAGAGVSSAGADADAGEQQGPSGRTAPKQGSSRPPSPGRAGPSRGASQGALAAAAAKGGPGGEGAPRGDRPPADQSDGETADSDVQMVESDGEDVDSDVQIVESDDDVRIVGSCGAHDEAAAAAGGGAGGGASPLTEGVVVLWPIGDQAEYLVTLVEELLKVLGVRTCSGDVVLWLSPSANPIDDTVDAPSAAVLGVRELVKLQYKEPGIWVGSGGGGGSFGSFVRMLLAGHLSRAGISLGQRDLYLHIWRLPGAGDMYGIRILRTNPRPRGDGDSTAAAGAAAPAPAAAAAAPAPAAAGGADGAGRGGIAQQTRAAAARRDRTAAAANGDADFAAAAAAAAAAAVPAAAGGSDGVRRSGIAKETRTAPARRDGTAAAATAAAVAALKAAPAPARRSHGAGGSGGARQTPATAAQRVQTAAAAAAAASAPAPAAVPAAAPAAVPAAVPAAGGGAGPGAGVGLAFPWSVEPQKHGCLEVARCPWPPGGRPPRLPSIPQLGVAEQPEGALGDSGNLRVAVDVCDLELVPETDGAEQAEPPKRIKATLTYDDKGAFRVWTLRPGRDRNGRFGRKRSMDELAAALGIQPGERPLLVHLRPLEAGTALRWGFRIVDGPGPAGGGGPAAGGVGGPGGAGVGGAAAPPPASGSGRGRGRGPGGRGSNGAVRGSGAGSGGRRRAARGGGARRPGSGRHAAAAAPQPGRGSSRGRGGATRGRGAKAPGKRPPDADEGEADAAEAAPPPKRAKTKQAAAGGVGAAAAAATAAAEGSLAAEPDDRFALVPYHQGGSVPRQGGRGQAGSGGSGEAEVGTGGAGRGRGGGGGRGGGRRAKAAGRAGSTPPHPAPHAEDLALQPPAAPPPPPQAAQALLLALPAGATVPAVDRLTTGHLSLWDPHQHALTPPPHEQELRVCGVVFPAGLKQAVIDAMDAWKDAHSRPEAPEAWRRVAGYRQVDVSAAPAHLRDGISESMAARLGLSGTDRGKDLPAESLTALGRGQGPSASRTQPPFAPVQLAADGPPQAAAAIELAPGDVIDVVAGHVMTARDAEGFAEEGLLGCSEDVQQALSQRGGRATSDKAWEFLVGAAQVPCPGLRVAPAPQDEPQAPGSLVLSTLGHYSLAGAVRDVEAVAAGGAERPKANCAVMPVWVRGVPLPVLVATREIGQGQRLLVDRGEEWWERLQGPRRSLEDRGDGAWVRRVLGLPEPAQGEEGQPAQGAAAQQAEGQQAAAPERGPGPEGPQGG</sequence>
<feature type="region of interest" description="Disordered" evidence="1">
    <location>
        <begin position="1495"/>
        <end position="1539"/>
    </location>
</feature>
<feature type="compositionally biased region" description="Polar residues" evidence="1">
    <location>
        <begin position="75"/>
        <end position="86"/>
    </location>
</feature>
<feature type="compositionally biased region" description="Low complexity" evidence="1">
    <location>
        <begin position="131"/>
        <end position="161"/>
    </location>
</feature>
<feature type="compositionally biased region" description="Low complexity" evidence="1">
    <location>
        <begin position="1048"/>
        <end position="1065"/>
    </location>
</feature>
<organism evidence="2 3">
    <name type="scientific">Edaphochlamys debaryana</name>
    <dbReference type="NCBI Taxonomy" id="47281"/>
    <lineage>
        <taxon>Eukaryota</taxon>
        <taxon>Viridiplantae</taxon>
        <taxon>Chlorophyta</taxon>
        <taxon>core chlorophytes</taxon>
        <taxon>Chlorophyceae</taxon>
        <taxon>CS clade</taxon>
        <taxon>Chlamydomonadales</taxon>
        <taxon>Chlamydomonadales incertae sedis</taxon>
        <taxon>Edaphochlamys</taxon>
    </lineage>
</organism>
<evidence type="ECO:0000313" key="2">
    <source>
        <dbReference type="EMBL" id="KAG2482530.1"/>
    </source>
</evidence>
<feature type="compositionally biased region" description="Gly residues" evidence="1">
    <location>
        <begin position="1005"/>
        <end position="1014"/>
    </location>
</feature>
<evidence type="ECO:0000313" key="3">
    <source>
        <dbReference type="Proteomes" id="UP000612055"/>
    </source>
</evidence>
<dbReference type="Proteomes" id="UP000612055">
    <property type="component" value="Unassembled WGS sequence"/>
</dbReference>
<feature type="region of interest" description="Disordered" evidence="1">
    <location>
        <begin position="1"/>
        <end position="42"/>
    </location>
</feature>
<protein>
    <submittedName>
        <fullName evidence="2">Uncharacterized protein</fullName>
    </submittedName>
</protein>
<feature type="region of interest" description="Disordered" evidence="1">
    <location>
        <begin position="919"/>
        <end position="1065"/>
    </location>
</feature>
<feature type="compositionally biased region" description="Gly residues" evidence="1">
    <location>
        <begin position="949"/>
        <end position="974"/>
    </location>
</feature>
<gene>
    <name evidence="2" type="ORF">HYH03_018546</name>
</gene>
<keyword evidence="3" id="KW-1185">Reference proteome</keyword>
<feature type="region of interest" description="Disordered" evidence="1">
    <location>
        <begin position="599"/>
        <end position="620"/>
    </location>
</feature>
<feature type="region of interest" description="Disordered" evidence="1">
    <location>
        <begin position="692"/>
        <end position="718"/>
    </location>
</feature>
<feature type="compositionally biased region" description="Basic and acidic residues" evidence="1">
    <location>
        <begin position="658"/>
        <end position="677"/>
    </location>
</feature>
<feature type="compositionally biased region" description="Polar residues" evidence="1">
    <location>
        <begin position="7"/>
        <end position="21"/>
    </location>
</feature>
<feature type="compositionally biased region" description="Low complexity" evidence="1">
    <location>
        <begin position="1500"/>
        <end position="1529"/>
    </location>
</feature>